<dbReference type="InterPro" id="IPR037079">
    <property type="entry name" value="AF2212/PG0164-like_sf"/>
</dbReference>
<organism evidence="1 2">
    <name type="scientific">Actinokineospora alba</name>
    <dbReference type="NCBI Taxonomy" id="504798"/>
    <lineage>
        <taxon>Bacteria</taxon>
        <taxon>Bacillati</taxon>
        <taxon>Actinomycetota</taxon>
        <taxon>Actinomycetes</taxon>
        <taxon>Pseudonocardiales</taxon>
        <taxon>Pseudonocardiaceae</taxon>
        <taxon>Actinokineospora</taxon>
    </lineage>
</organism>
<dbReference type="SUPFAM" id="SSF141694">
    <property type="entry name" value="AF2212/PG0164-like"/>
    <property type="match status" value="1"/>
</dbReference>
<keyword evidence="2" id="KW-1185">Reference proteome</keyword>
<evidence type="ECO:0008006" key="3">
    <source>
        <dbReference type="Google" id="ProtNLM"/>
    </source>
</evidence>
<dbReference type="Pfam" id="PF13376">
    <property type="entry name" value="OmdA"/>
    <property type="match status" value="1"/>
</dbReference>
<protein>
    <recommendedName>
        <fullName evidence="3">Bacteriocin-protection, YdeI or OmpD-Associated</fullName>
    </recommendedName>
</protein>
<dbReference type="STRING" id="504798.SAMN05421871_109113"/>
<dbReference type="RefSeq" id="WP_091373435.1">
    <property type="nucleotide sequence ID" value="NZ_FNDV01000009.1"/>
</dbReference>
<dbReference type="EMBL" id="FNJB01000004">
    <property type="protein sequence ID" value="SDO68706.1"/>
    <property type="molecule type" value="Genomic_DNA"/>
</dbReference>
<evidence type="ECO:0000313" key="1">
    <source>
        <dbReference type="EMBL" id="SDO68706.1"/>
    </source>
</evidence>
<evidence type="ECO:0000313" key="2">
    <source>
        <dbReference type="Proteomes" id="UP000199651"/>
    </source>
</evidence>
<dbReference type="Pfam" id="PF08922">
    <property type="entry name" value="DUF1905"/>
    <property type="match status" value="1"/>
</dbReference>
<dbReference type="Proteomes" id="UP000199651">
    <property type="component" value="Unassembled WGS sequence"/>
</dbReference>
<reference evidence="2" key="1">
    <citation type="submission" date="2016-10" db="EMBL/GenBank/DDBJ databases">
        <authorList>
            <person name="Varghese N."/>
            <person name="Submissions S."/>
        </authorList>
    </citation>
    <scope>NUCLEOTIDE SEQUENCE [LARGE SCALE GENOMIC DNA]</scope>
    <source>
        <strain evidence="2">IBRC-M 10655</strain>
    </source>
</reference>
<proteinExistence type="predicted"/>
<sequence>MRFRAELESTGKNTAGFEVPEEVVESLGGGGHPKVSVTVDGFTFRTSIAKMGGRYLLGVSGERRAQAGIEAGQVFDVDVELDTAPRETEVPDDLAAALAADAPAKTFWDTLTHSKQSWHVHQVTSAKKAETRAARVEKSVAMLREGRAR</sequence>
<accession>A0A1H0LKZ7</accession>
<dbReference type="AlphaFoldDB" id="A0A1H0LKZ7"/>
<dbReference type="Gene3D" id="2.40.30.100">
    <property type="entry name" value="AF2212/PG0164-like"/>
    <property type="match status" value="1"/>
</dbReference>
<gene>
    <name evidence="1" type="ORF">SAMN05192558_104184</name>
</gene>
<name>A0A1H0LKZ7_9PSEU</name>
<dbReference type="OrthoDB" id="2604865at2"/>
<dbReference type="InterPro" id="IPR015018">
    <property type="entry name" value="DUF1905"/>
</dbReference>